<evidence type="ECO:0000256" key="9">
    <source>
        <dbReference type="ARBA" id="ARBA00022598"/>
    </source>
</evidence>
<dbReference type="GO" id="GO:0005524">
    <property type="term" value="F:ATP binding"/>
    <property type="evidence" value="ECO:0007669"/>
    <property type="project" value="UniProtKB-KW"/>
</dbReference>
<dbReference type="NCBIfam" id="TIGR01499">
    <property type="entry name" value="folC"/>
    <property type="match status" value="1"/>
</dbReference>
<keyword evidence="9 22" id="KW-0436">Ligase</keyword>
<protein>
    <recommendedName>
        <fullName evidence="8">Dihydrofolate synthase/folylpolyglutamate synthase</fullName>
        <ecNumber evidence="6">6.3.2.12</ecNumber>
        <ecNumber evidence="7">6.3.2.17</ecNumber>
    </recommendedName>
    <alternativeName>
        <fullName evidence="17">Folylpoly-gamma-glutamate synthetase-dihydrofolate synthetase</fullName>
    </alternativeName>
    <alternativeName>
        <fullName evidence="15">Folylpolyglutamate synthetase</fullName>
    </alternativeName>
    <alternativeName>
        <fullName evidence="16">Tetrahydrofolylpolyglutamate synthase</fullName>
    </alternativeName>
</protein>
<dbReference type="SUPFAM" id="SSF53623">
    <property type="entry name" value="MurD-like peptide ligases, catalytic domain"/>
    <property type="match status" value="1"/>
</dbReference>
<dbReference type="GO" id="GO:0046656">
    <property type="term" value="P:folic acid biosynthetic process"/>
    <property type="evidence" value="ECO:0007669"/>
    <property type="project" value="UniProtKB-KW"/>
</dbReference>
<comment type="caution">
    <text evidence="25">The sequence shown here is derived from an EMBL/GenBank/DDBJ whole genome shotgun (WGS) entry which is preliminary data.</text>
</comment>
<evidence type="ECO:0000259" key="24">
    <source>
        <dbReference type="Pfam" id="PF08245"/>
    </source>
</evidence>
<evidence type="ECO:0000256" key="1">
    <source>
        <dbReference type="ARBA" id="ARBA00001946"/>
    </source>
</evidence>
<evidence type="ECO:0000256" key="2">
    <source>
        <dbReference type="ARBA" id="ARBA00002714"/>
    </source>
</evidence>
<reference evidence="25 26" key="1">
    <citation type="submission" date="2018-08" db="EMBL/GenBank/DDBJ databases">
        <title>A genome reference for cultivated species of the human gut microbiota.</title>
        <authorList>
            <person name="Zou Y."/>
            <person name="Xue W."/>
            <person name="Luo G."/>
        </authorList>
    </citation>
    <scope>NUCLEOTIDE SEQUENCE [LARGE SCALE GENOMIC DNA]</scope>
    <source>
        <strain evidence="25 26">AF24-2</strain>
    </source>
</reference>
<dbReference type="Pfam" id="PF02875">
    <property type="entry name" value="Mur_ligase_C"/>
    <property type="match status" value="1"/>
</dbReference>
<sequence length="431" mass="47844">MTYQETLAYLYNSAPLFQHVGKAAYKEGLENTLALDEYFGHPHKKFRSIHVAGTNGKGSCSHTLAAILQSAGYRVGLYTSPHLVDFRERIRINGIPVSQDFVIDFVEKHRSFFEPLHPSFFELTTAMAFHYFACQQVDVAVIEVGLGGRLDCTNIIHPDLCLITNISFDHVQFLGNTLEKIAGEKAGIIKPSVPIVIGETTPETKPVFQHKAAEVNAPIIFAEEEHLLTDIFQDEDGKYTYQTSSLKDLKGELGGFCQKKNTNTLLSAIHQLEKLNYHISETDIRNGFAHVCELTGLMGRWQKLSEHPTIICDTGHNVGGIQYIVKQLSCQKYKQLRIVIGMVNDKDITGVLAMLPKNAIYYFTQASVQRALPADKVKELAIPFGLKGEAYPDVKTALASAQKDAETDDFIFVGGSSFIVADLLSTCLPKE</sequence>
<comment type="catalytic activity">
    <reaction evidence="19">
        <text>10-formyltetrahydrofolyl-(gamma-L-Glu)(n) + L-glutamate + ATP = 10-formyltetrahydrofolyl-(gamma-L-Glu)(n+1) + ADP + phosphate + H(+)</text>
        <dbReference type="Rhea" id="RHEA:51904"/>
        <dbReference type="Rhea" id="RHEA-COMP:13088"/>
        <dbReference type="Rhea" id="RHEA-COMP:14300"/>
        <dbReference type="ChEBI" id="CHEBI:15378"/>
        <dbReference type="ChEBI" id="CHEBI:29985"/>
        <dbReference type="ChEBI" id="CHEBI:30616"/>
        <dbReference type="ChEBI" id="CHEBI:43474"/>
        <dbReference type="ChEBI" id="CHEBI:134413"/>
        <dbReference type="ChEBI" id="CHEBI:456216"/>
        <dbReference type="EC" id="6.3.2.17"/>
    </reaction>
</comment>
<name>A0A412GDR1_9BACT</name>
<evidence type="ECO:0000256" key="11">
    <source>
        <dbReference type="ARBA" id="ARBA00022741"/>
    </source>
</evidence>
<evidence type="ECO:0000256" key="18">
    <source>
        <dbReference type="ARBA" id="ARBA00047493"/>
    </source>
</evidence>
<dbReference type="InterPro" id="IPR036565">
    <property type="entry name" value="Mur-like_cat_sf"/>
</dbReference>
<evidence type="ECO:0000313" key="26">
    <source>
        <dbReference type="Proteomes" id="UP000285864"/>
    </source>
</evidence>
<dbReference type="GO" id="GO:0008841">
    <property type="term" value="F:dihydrofolate synthase activity"/>
    <property type="evidence" value="ECO:0007669"/>
    <property type="project" value="UniProtKB-EC"/>
</dbReference>
<feature type="domain" description="Mur ligase C-terminal" evidence="23">
    <location>
        <begin position="299"/>
        <end position="416"/>
    </location>
</feature>
<dbReference type="PIRSF" id="PIRSF001563">
    <property type="entry name" value="Folylpolyglu_synth"/>
    <property type="match status" value="1"/>
</dbReference>
<dbReference type="Gene3D" id="3.40.1190.10">
    <property type="entry name" value="Mur-like, catalytic domain"/>
    <property type="match status" value="1"/>
</dbReference>
<dbReference type="SUPFAM" id="SSF53244">
    <property type="entry name" value="MurD-like peptide ligases, peptide-binding domain"/>
    <property type="match status" value="1"/>
</dbReference>
<evidence type="ECO:0000256" key="8">
    <source>
        <dbReference type="ARBA" id="ARBA00019357"/>
    </source>
</evidence>
<keyword evidence="26" id="KW-1185">Reference proteome</keyword>
<evidence type="ECO:0000256" key="13">
    <source>
        <dbReference type="ARBA" id="ARBA00022842"/>
    </source>
</evidence>
<evidence type="ECO:0000256" key="21">
    <source>
        <dbReference type="ARBA" id="ARBA00049161"/>
    </source>
</evidence>
<keyword evidence="12 22" id="KW-0067">ATP-binding</keyword>
<evidence type="ECO:0000256" key="3">
    <source>
        <dbReference type="ARBA" id="ARBA00004799"/>
    </source>
</evidence>
<evidence type="ECO:0000256" key="5">
    <source>
        <dbReference type="ARBA" id="ARBA00008276"/>
    </source>
</evidence>
<comment type="pathway">
    <text evidence="3">Cofactor biosynthesis; tetrahydrofolate biosynthesis; 7,8-dihydrofolate from 2-amino-4-hydroxy-6-hydroxymethyl-7,8-dihydropteridine diphosphate and 4-aminobenzoate: step 2/2.</text>
</comment>
<dbReference type="Pfam" id="PF08245">
    <property type="entry name" value="Mur_ligase_M"/>
    <property type="match status" value="1"/>
</dbReference>
<dbReference type="GO" id="GO:0004326">
    <property type="term" value="F:tetrahydrofolylpolyglutamate synthase activity"/>
    <property type="evidence" value="ECO:0007669"/>
    <property type="project" value="UniProtKB-EC"/>
</dbReference>
<keyword evidence="14" id="KW-0289">Folate biosynthesis</keyword>
<comment type="similarity">
    <text evidence="5 22">Belongs to the folylpolyglutamate synthase family.</text>
</comment>
<evidence type="ECO:0000256" key="6">
    <source>
        <dbReference type="ARBA" id="ARBA00013023"/>
    </source>
</evidence>
<dbReference type="PANTHER" id="PTHR11136:SF0">
    <property type="entry name" value="DIHYDROFOLATE SYNTHETASE-RELATED"/>
    <property type="match status" value="1"/>
</dbReference>
<dbReference type="InterPro" id="IPR001645">
    <property type="entry name" value="Folylpolyglutamate_synth"/>
</dbReference>
<dbReference type="RefSeq" id="WP_118485054.1">
    <property type="nucleotide sequence ID" value="NZ_CAUBDS010000001.1"/>
</dbReference>
<comment type="catalytic activity">
    <reaction evidence="21">
        <text>7,8-dihydropteroate + L-glutamate + ATP = 7,8-dihydrofolate + ADP + phosphate + H(+)</text>
        <dbReference type="Rhea" id="RHEA:23584"/>
        <dbReference type="ChEBI" id="CHEBI:15378"/>
        <dbReference type="ChEBI" id="CHEBI:17839"/>
        <dbReference type="ChEBI" id="CHEBI:29985"/>
        <dbReference type="ChEBI" id="CHEBI:30616"/>
        <dbReference type="ChEBI" id="CHEBI:43474"/>
        <dbReference type="ChEBI" id="CHEBI:57451"/>
        <dbReference type="ChEBI" id="CHEBI:456216"/>
        <dbReference type="EC" id="6.3.2.12"/>
    </reaction>
</comment>
<evidence type="ECO:0000256" key="14">
    <source>
        <dbReference type="ARBA" id="ARBA00022909"/>
    </source>
</evidence>
<dbReference type="EC" id="6.3.2.12" evidence="6"/>
<comment type="catalytic activity">
    <reaction evidence="18">
        <text>(6S)-5,6,7,8-tetrahydrofolyl-(gamma-L-Glu)(n) + L-glutamate + ATP = (6S)-5,6,7,8-tetrahydrofolyl-(gamma-L-Glu)(n+1) + ADP + phosphate + H(+)</text>
        <dbReference type="Rhea" id="RHEA:10580"/>
        <dbReference type="Rhea" id="RHEA-COMP:14738"/>
        <dbReference type="Rhea" id="RHEA-COMP:14740"/>
        <dbReference type="ChEBI" id="CHEBI:15378"/>
        <dbReference type="ChEBI" id="CHEBI:29985"/>
        <dbReference type="ChEBI" id="CHEBI:30616"/>
        <dbReference type="ChEBI" id="CHEBI:43474"/>
        <dbReference type="ChEBI" id="CHEBI:141005"/>
        <dbReference type="ChEBI" id="CHEBI:456216"/>
        <dbReference type="EC" id="6.3.2.17"/>
    </reaction>
</comment>
<feature type="domain" description="Mur ligase central" evidence="24">
    <location>
        <begin position="51"/>
        <end position="227"/>
    </location>
</feature>
<evidence type="ECO:0000256" key="15">
    <source>
        <dbReference type="ARBA" id="ARBA00030048"/>
    </source>
</evidence>
<comment type="pathway">
    <text evidence="4">Cofactor biosynthesis; tetrahydrofolylpolyglutamate biosynthesis.</text>
</comment>
<evidence type="ECO:0000256" key="17">
    <source>
        <dbReference type="ARBA" id="ARBA00032510"/>
    </source>
</evidence>
<dbReference type="EC" id="6.3.2.17" evidence="7"/>
<dbReference type="AlphaFoldDB" id="A0A412GDR1"/>
<dbReference type="GO" id="GO:0046872">
    <property type="term" value="F:metal ion binding"/>
    <property type="evidence" value="ECO:0007669"/>
    <property type="project" value="UniProtKB-KW"/>
</dbReference>
<evidence type="ECO:0000313" key="25">
    <source>
        <dbReference type="EMBL" id="RGR92985.1"/>
    </source>
</evidence>
<dbReference type="InterPro" id="IPR036615">
    <property type="entry name" value="Mur_ligase_C_dom_sf"/>
</dbReference>
<evidence type="ECO:0000256" key="10">
    <source>
        <dbReference type="ARBA" id="ARBA00022723"/>
    </source>
</evidence>
<evidence type="ECO:0000256" key="19">
    <source>
        <dbReference type="ARBA" id="ARBA00047808"/>
    </source>
</evidence>
<keyword evidence="10" id="KW-0479">Metal-binding</keyword>
<gene>
    <name evidence="25" type="ORF">DWY20_12100</name>
</gene>
<evidence type="ECO:0000256" key="7">
    <source>
        <dbReference type="ARBA" id="ARBA00013025"/>
    </source>
</evidence>
<dbReference type="PROSITE" id="PS01012">
    <property type="entry name" value="FOLYLPOLYGLU_SYNT_2"/>
    <property type="match status" value="1"/>
</dbReference>
<evidence type="ECO:0000256" key="16">
    <source>
        <dbReference type="ARBA" id="ARBA00030592"/>
    </source>
</evidence>
<dbReference type="InterPro" id="IPR013221">
    <property type="entry name" value="Mur_ligase_cen"/>
</dbReference>
<comment type="cofactor">
    <cofactor evidence="1">
        <name>Mg(2+)</name>
        <dbReference type="ChEBI" id="CHEBI:18420"/>
    </cofactor>
</comment>
<evidence type="ECO:0000256" key="4">
    <source>
        <dbReference type="ARBA" id="ARBA00005150"/>
    </source>
</evidence>
<keyword evidence="13" id="KW-0460">Magnesium</keyword>
<accession>A0A412GDR1</accession>
<evidence type="ECO:0000256" key="12">
    <source>
        <dbReference type="ARBA" id="ARBA00022840"/>
    </source>
</evidence>
<evidence type="ECO:0000259" key="23">
    <source>
        <dbReference type="Pfam" id="PF02875"/>
    </source>
</evidence>
<dbReference type="PANTHER" id="PTHR11136">
    <property type="entry name" value="FOLYLPOLYGLUTAMATE SYNTHASE-RELATED"/>
    <property type="match status" value="1"/>
</dbReference>
<evidence type="ECO:0000256" key="22">
    <source>
        <dbReference type="PIRNR" id="PIRNR001563"/>
    </source>
</evidence>
<comment type="function">
    <text evidence="2">Functions in two distinct reactions of the de novo folate biosynthetic pathway. Catalyzes the addition of a glutamate residue to dihydropteroate (7,8-dihydropteroate or H2Pte) to form dihydrofolate (7,8-dihydrofolate monoglutamate or H2Pte-Glu). Also catalyzes successive additions of L-glutamate to tetrahydrofolate or 10-formyltetrahydrofolate or 5,10-methylenetetrahydrofolate, leading to folylpolyglutamate derivatives.</text>
</comment>
<dbReference type="InterPro" id="IPR018109">
    <property type="entry name" value="Folylpolyglutamate_synth_CS"/>
</dbReference>
<dbReference type="Gene3D" id="3.90.190.20">
    <property type="entry name" value="Mur ligase, C-terminal domain"/>
    <property type="match status" value="1"/>
</dbReference>
<evidence type="ECO:0000256" key="20">
    <source>
        <dbReference type="ARBA" id="ARBA00049035"/>
    </source>
</evidence>
<dbReference type="Proteomes" id="UP000285864">
    <property type="component" value="Unassembled WGS sequence"/>
</dbReference>
<dbReference type="GO" id="GO:0005737">
    <property type="term" value="C:cytoplasm"/>
    <property type="evidence" value="ECO:0007669"/>
    <property type="project" value="TreeGrafter"/>
</dbReference>
<dbReference type="FunFam" id="3.40.1190.10:FF:000011">
    <property type="entry name" value="Folylpolyglutamate synthase/dihydrofolate synthase"/>
    <property type="match status" value="1"/>
</dbReference>
<dbReference type="InterPro" id="IPR004101">
    <property type="entry name" value="Mur_ligase_C"/>
</dbReference>
<dbReference type="EMBL" id="QRUU01000061">
    <property type="protein sequence ID" value="RGR92985.1"/>
    <property type="molecule type" value="Genomic_DNA"/>
</dbReference>
<keyword evidence="11 22" id="KW-0547">Nucleotide-binding</keyword>
<comment type="catalytic activity">
    <reaction evidence="20">
        <text>(6R)-5,10-methylenetetrahydrofolyl-(gamma-L-Glu)(n) + L-glutamate + ATP = (6R)-5,10-methylenetetrahydrofolyl-(gamma-L-Glu)(n+1) + ADP + phosphate + H(+)</text>
        <dbReference type="Rhea" id="RHEA:51912"/>
        <dbReference type="Rhea" id="RHEA-COMP:13257"/>
        <dbReference type="Rhea" id="RHEA-COMP:13258"/>
        <dbReference type="ChEBI" id="CHEBI:15378"/>
        <dbReference type="ChEBI" id="CHEBI:29985"/>
        <dbReference type="ChEBI" id="CHEBI:30616"/>
        <dbReference type="ChEBI" id="CHEBI:43474"/>
        <dbReference type="ChEBI" id="CHEBI:136572"/>
        <dbReference type="ChEBI" id="CHEBI:456216"/>
        <dbReference type="EC" id="6.3.2.17"/>
    </reaction>
</comment>
<proteinExistence type="inferred from homology"/>
<organism evidence="25 26">
    <name type="scientific">Phocaeicola coprocola</name>
    <dbReference type="NCBI Taxonomy" id="310298"/>
    <lineage>
        <taxon>Bacteria</taxon>
        <taxon>Pseudomonadati</taxon>
        <taxon>Bacteroidota</taxon>
        <taxon>Bacteroidia</taxon>
        <taxon>Bacteroidales</taxon>
        <taxon>Bacteroidaceae</taxon>
        <taxon>Phocaeicola</taxon>
    </lineage>
</organism>